<dbReference type="AlphaFoldDB" id="W7QAT9"/>
<dbReference type="eggNOG" id="ENOG50342FT">
    <property type="taxonomic scope" value="Bacteria"/>
</dbReference>
<evidence type="ECO:0000256" key="1">
    <source>
        <dbReference type="SAM" id="Coils"/>
    </source>
</evidence>
<dbReference type="OrthoDB" id="6387741at2"/>
<keyword evidence="3" id="KW-1185">Reference proteome</keyword>
<gene>
    <name evidence="2" type="ORF">DS2_14404</name>
</gene>
<dbReference type="STRING" id="1328313.DS2_14404"/>
<evidence type="ECO:0000313" key="2">
    <source>
        <dbReference type="EMBL" id="EWH09071.1"/>
    </source>
</evidence>
<protein>
    <submittedName>
        <fullName evidence="2">Uncharacterized protein</fullName>
    </submittedName>
</protein>
<reference evidence="2 3" key="1">
    <citation type="journal article" date="2014" name="Genome Announc.">
        <title>Draft Genome Sequence of the Agar-Degrading Bacterium Catenovulum sp. Strain DS-2, Isolated from Intestines of Haliotis diversicolor.</title>
        <authorList>
            <person name="Shan D."/>
            <person name="Li X."/>
            <person name="Gu Z."/>
            <person name="Wei G."/>
            <person name="Gao Z."/>
            <person name="Shao Z."/>
        </authorList>
    </citation>
    <scope>NUCLEOTIDE SEQUENCE [LARGE SCALE GENOMIC DNA]</scope>
    <source>
        <strain evidence="2 3">DS-2</strain>
    </source>
</reference>
<dbReference type="Pfam" id="PF07445">
    <property type="entry name" value="PriC"/>
    <property type="match status" value="1"/>
</dbReference>
<name>W7QAT9_9ALTE</name>
<feature type="coiled-coil region" evidence="1">
    <location>
        <begin position="131"/>
        <end position="158"/>
    </location>
</feature>
<proteinExistence type="predicted"/>
<comment type="caution">
    <text evidence="2">The sequence shown here is derived from an EMBL/GenBank/DDBJ whole genome shotgun (WGS) entry which is preliminary data.</text>
</comment>
<sequence length="162" mass="19370">MAEPLKTKTEQTLNQLISKISQLPYQEKIISLLQFHSSYACQSELLQDYASETQQLIDQCFAHNNERLFDRLNDQLELLTKCAVNQKIEDISNESNYTSRLGRMHKKLAEYRQYLTRFDDQIRLNPNLPDNHQLRVRRQRCLDAIEKLESQISRFEQKRNFY</sequence>
<dbReference type="RefSeq" id="WP_035015533.1">
    <property type="nucleotide sequence ID" value="NZ_ARZY01000030.1"/>
</dbReference>
<organism evidence="2 3">
    <name type="scientific">Catenovulum agarivorans DS-2</name>
    <dbReference type="NCBI Taxonomy" id="1328313"/>
    <lineage>
        <taxon>Bacteria</taxon>
        <taxon>Pseudomonadati</taxon>
        <taxon>Pseudomonadota</taxon>
        <taxon>Gammaproteobacteria</taxon>
        <taxon>Alteromonadales</taxon>
        <taxon>Alteromonadaceae</taxon>
        <taxon>Catenovulum</taxon>
    </lineage>
</organism>
<dbReference type="EMBL" id="ARZY01000030">
    <property type="protein sequence ID" value="EWH09071.1"/>
    <property type="molecule type" value="Genomic_DNA"/>
</dbReference>
<dbReference type="InterPro" id="IPR010890">
    <property type="entry name" value="PriC"/>
</dbReference>
<keyword evidence="1" id="KW-0175">Coiled coil</keyword>
<accession>W7QAT9</accession>
<evidence type="ECO:0000313" key="3">
    <source>
        <dbReference type="Proteomes" id="UP000019276"/>
    </source>
</evidence>
<dbReference type="Proteomes" id="UP000019276">
    <property type="component" value="Unassembled WGS sequence"/>
</dbReference>